<organism evidence="1 2">
    <name type="scientific">Helicobacter zhangjianzhongii</name>
    <dbReference type="NCBI Taxonomy" id="2974574"/>
    <lineage>
        <taxon>Bacteria</taxon>
        <taxon>Pseudomonadati</taxon>
        <taxon>Campylobacterota</taxon>
        <taxon>Epsilonproteobacteria</taxon>
        <taxon>Campylobacterales</taxon>
        <taxon>Helicobacteraceae</taxon>
        <taxon>Helicobacter</taxon>
    </lineage>
</organism>
<evidence type="ECO:0000313" key="2">
    <source>
        <dbReference type="Proteomes" id="UP001173802"/>
    </source>
</evidence>
<gene>
    <name evidence="1" type="ORF">NYG90_10480</name>
</gene>
<proteinExistence type="predicted"/>
<sequence>MKILLSPSESKQDPVVLGKSSGGDTRLIDDVMWGGQAARNANIYAYLSILQNASDAELCKVFGTKSVSLETLRRCGEILDSPRVCAIELYNGVAYKALNFAEMDSRAKEFVLGSVLIMSNLFGLVRASDRLPFYHLNQNYKSKLLSLRALYQAQEEEIDKLLATEQDGVQNGVIVDLRAQIYSKAYPIKLGHYVLNLPSKVSHQAKLHRGLALRELALCASIQDVKSRHNMLRQYLDTHCTYCTP</sequence>
<reference evidence="1 2" key="1">
    <citation type="journal article" date="2023" name="Microorganisms">
        <title>Isolation and Genomic Characteristics of Cat-Borne Campylobacter felis sp. nov. and Sheep-Borne Campylobacter ovis sp. nov.</title>
        <authorList>
            <person name="Wang H."/>
            <person name="Li Y."/>
            <person name="Gu Y."/>
            <person name="Zhou G."/>
            <person name="Chen X."/>
            <person name="Zhang X."/>
            <person name="Shao Z."/>
            <person name="Zhang J."/>
            <person name="Zhang M."/>
        </authorList>
    </citation>
    <scope>NUCLEOTIDE SEQUENCE [LARGE SCALE GENOMIC DNA]</scope>
    <source>
        <strain evidence="1 2">XJK30-2</strain>
    </source>
</reference>
<accession>A0ACC6FW19</accession>
<protein>
    <submittedName>
        <fullName evidence="1">YaaA family protein</fullName>
    </submittedName>
</protein>
<dbReference type="EMBL" id="JANURN010000021">
    <property type="protein sequence ID" value="MDL0083080.1"/>
    <property type="molecule type" value="Genomic_DNA"/>
</dbReference>
<keyword evidence="2" id="KW-1185">Reference proteome</keyword>
<comment type="caution">
    <text evidence="1">The sequence shown here is derived from an EMBL/GenBank/DDBJ whole genome shotgun (WGS) entry which is preliminary data.</text>
</comment>
<name>A0ACC6FW19_9HELI</name>
<evidence type="ECO:0000313" key="1">
    <source>
        <dbReference type="EMBL" id="MDL0083080.1"/>
    </source>
</evidence>
<dbReference type="Proteomes" id="UP001173802">
    <property type="component" value="Unassembled WGS sequence"/>
</dbReference>